<comment type="caution">
    <text evidence="3">The sequence shown here is derived from an EMBL/GenBank/DDBJ whole genome shotgun (WGS) entry which is preliminary data.</text>
</comment>
<name>A0A9P5C656_9PLEO</name>
<evidence type="ECO:0000313" key="4">
    <source>
        <dbReference type="Proteomes" id="UP000758155"/>
    </source>
</evidence>
<gene>
    <name evidence="3" type="ORF">E8E12_010671</name>
</gene>
<feature type="region of interest" description="Disordered" evidence="1">
    <location>
        <begin position="1"/>
        <end position="128"/>
    </location>
</feature>
<dbReference type="Proteomes" id="UP000758155">
    <property type="component" value="Unassembled WGS sequence"/>
</dbReference>
<evidence type="ECO:0000313" key="3">
    <source>
        <dbReference type="EMBL" id="KAF3047594.1"/>
    </source>
</evidence>
<proteinExistence type="predicted"/>
<dbReference type="InterPro" id="IPR001810">
    <property type="entry name" value="F-box_dom"/>
</dbReference>
<feature type="compositionally biased region" description="Basic and acidic residues" evidence="1">
    <location>
        <begin position="18"/>
        <end position="36"/>
    </location>
</feature>
<dbReference type="SUPFAM" id="SSF81383">
    <property type="entry name" value="F-box domain"/>
    <property type="match status" value="1"/>
</dbReference>
<dbReference type="PROSITE" id="PS50181">
    <property type="entry name" value="FBOX"/>
    <property type="match status" value="1"/>
</dbReference>
<protein>
    <recommendedName>
        <fullName evidence="2">F-box domain-containing protein</fullName>
    </recommendedName>
</protein>
<dbReference type="AlphaFoldDB" id="A0A9P5C656"/>
<feature type="compositionally biased region" description="Acidic residues" evidence="1">
    <location>
        <begin position="37"/>
        <end position="46"/>
    </location>
</feature>
<dbReference type="InterPro" id="IPR036047">
    <property type="entry name" value="F-box-like_dom_sf"/>
</dbReference>
<dbReference type="OrthoDB" id="9984533at2759"/>
<keyword evidence="4" id="KW-1185">Reference proteome</keyword>
<feature type="domain" description="F-box" evidence="2">
    <location>
        <begin position="344"/>
        <end position="390"/>
    </location>
</feature>
<dbReference type="EMBL" id="SWKV01000002">
    <property type="protein sequence ID" value="KAF3047594.1"/>
    <property type="molecule type" value="Genomic_DNA"/>
</dbReference>
<organism evidence="3 4">
    <name type="scientific">Didymella heteroderae</name>
    <dbReference type="NCBI Taxonomy" id="1769908"/>
    <lineage>
        <taxon>Eukaryota</taxon>
        <taxon>Fungi</taxon>
        <taxon>Dikarya</taxon>
        <taxon>Ascomycota</taxon>
        <taxon>Pezizomycotina</taxon>
        <taxon>Dothideomycetes</taxon>
        <taxon>Pleosporomycetidae</taxon>
        <taxon>Pleosporales</taxon>
        <taxon>Pleosporineae</taxon>
        <taxon>Didymellaceae</taxon>
        <taxon>Didymella</taxon>
    </lineage>
</organism>
<reference evidence="3" key="1">
    <citation type="submission" date="2019-04" db="EMBL/GenBank/DDBJ databases">
        <title>Sequencing of skin fungus with MAO and IRED activity.</title>
        <authorList>
            <person name="Marsaioli A.J."/>
            <person name="Bonatto J.M.C."/>
            <person name="Reis Junior O."/>
        </authorList>
    </citation>
    <scope>NUCLEOTIDE SEQUENCE</scope>
    <source>
        <strain evidence="3">28M1</strain>
    </source>
</reference>
<accession>A0A9P5C656</accession>
<sequence length="900" mass="102424">MSFGSRRPKTLRKRRKLVAREIRARSKQDLGQKDISGDGDDDEEMEVADKAEDEKKPDVPNPFAKQEEPSWGDTEDEDEDDEMKDYEISESSSDSESIRSSDSDFYPGGIADVRRRSPSPDPRTLRDPDCWSQWSELTIWDEFDPYKAKYNDDDSSSMDSYEEGRAYDPEKLEADEVRWLNRSRALSFNPDASGITKAFISGRGRYDDYGSFRVRKPGQDRNDNHEDDLTCFHAYNPDQIPCYPFHEECYKILSKVLGYDRYQAVDKDVLYGVMTAHADDRGLRLPYGNISGPEQFWECIPGEEYSVCNPGLRLGFEDVLHGVLPASLFHGDSGSLALSRKVRHDSLHVVPYDVLLNVFEHMNNNDMLALMNASTHVLETTRNTTFWKHMLRLRIIPWFWELGKLLDNATLPEVFDYKGLFVWINNVTTPEYGMEGSFMGIANRRRIWEACKPLVPMYKHKIAPISHTELEDEEARALLDRAESLHMPIVSYPLPKGATTVSAQFICSWHEIGYRACVFDTYWNDDGALVGIAVTFGATERVLGSTQGKPGLQLHIDAHEWIQEIRVSLKECNMFEESIDRSHYRTAMDNRRSAAGQGYIEGMELVLTSGRSKVVQTHGINTRPFVVLSGMYLIGLTGQIDTNGVISRLGLLQSYHPEHNPRAPKPSYTHAQTTLWSPSALHLRSSATSQSRTPIWHNNFYNLHTFTSGNIGYDGGDLPAAMLPHHVLLWSQTAEKLKNLCRISTFNVVTGECSSGTDHWPCPDLLGFTYFRKGTSVAEERANEQVGTFGPVPCQASEWREEGWYSAKKWVDEDGKPVKPLNPSDMNLADRFQPFDEKHMLHFEIDGSGGEEVTEVHVSQDFKAIKLKTNRGKECYWGEERRNQWYIRVASEGEYIAGLS</sequence>
<feature type="compositionally biased region" description="Acidic residues" evidence="1">
    <location>
        <begin position="73"/>
        <end position="84"/>
    </location>
</feature>
<feature type="compositionally biased region" description="Basic and acidic residues" evidence="1">
    <location>
        <begin position="47"/>
        <end position="58"/>
    </location>
</feature>
<evidence type="ECO:0000259" key="2">
    <source>
        <dbReference type="PROSITE" id="PS50181"/>
    </source>
</evidence>
<evidence type="ECO:0000256" key="1">
    <source>
        <dbReference type="SAM" id="MobiDB-lite"/>
    </source>
</evidence>
<feature type="compositionally biased region" description="Basic residues" evidence="1">
    <location>
        <begin position="1"/>
        <end position="17"/>
    </location>
</feature>